<sequence length="460" mass="49831">MLHAAQSIPSLIVTNPTPIKSSCAPSIAATAENSTRTPSRCSTARLLYRGALSLPDSHLPLDGLTFTIDLHPSSSAFRVGSNEHGHVGHDALFETPLPLALESMRGRPNLPALGTVKMNEIVCDMSERVNLHIHPRSILTRQYFSEILCTTPVSVSKGYTDLGIRIRLGDAPIDAANISTSTQTSGIDLTSEYMLCVARILPASTLRGDGASKLNDLTKENSRQPRQNKLRPPRPDDPTPRKPPPGGFGGMTRIGLGIKRSRGSKVSGKEKGKEKGMDVIAAADGRPKKRERKYEAEILSTNPGPESEVDHTHSRVSGTFKIPHLPARRVSLSTSLPEEDVFGCDAGPVISSKPRRDNISNPDKTADLSGASASDIESYNKLLIKKTAQKLMTAAGIGQTHSLFKEFFNLVYQGTKFALRTKLNVEKLDESECSELVDRIAQTHITLYLGGKGVGVYLLQ</sequence>
<comment type="caution">
    <text evidence="2">The sequence shown here is derived from an EMBL/GenBank/DDBJ whole genome shotgun (WGS) entry which is preliminary data.</text>
</comment>
<feature type="compositionally biased region" description="Basic and acidic residues" evidence="1">
    <location>
        <begin position="267"/>
        <end position="276"/>
    </location>
</feature>
<feature type="region of interest" description="Disordered" evidence="1">
    <location>
        <begin position="352"/>
        <end position="371"/>
    </location>
</feature>
<evidence type="ECO:0000256" key="1">
    <source>
        <dbReference type="SAM" id="MobiDB-lite"/>
    </source>
</evidence>
<dbReference type="Proteomes" id="UP000217199">
    <property type="component" value="Unassembled WGS sequence"/>
</dbReference>
<evidence type="ECO:0000313" key="3">
    <source>
        <dbReference type="Proteomes" id="UP000217199"/>
    </source>
</evidence>
<evidence type="ECO:0008006" key="4">
    <source>
        <dbReference type="Google" id="ProtNLM"/>
    </source>
</evidence>
<reference evidence="2 3" key="1">
    <citation type="journal article" date="2017" name="Mol. Ecol.">
        <title>Comparative and population genomic landscape of Phellinus noxius: A hypervariable fungus causing root rot in trees.</title>
        <authorList>
            <person name="Chung C.L."/>
            <person name="Lee T.J."/>
            <person name="Akiba M."/>
            <person name="Lee H.H."/>
            <person name="Kuo T.H."/>
            <person name="Liu D."/>
            <person name="Ke H.M."/>
            <person name="Yokoi T."/>
            <person name="Roa M.B."/>
            <person name="Lu M.J."/>
            <person name="Chang Y.Y."/>
            <person name="Ann P.J."/>
            <person name="Tsai J.N."/>
            <person name="Chen C.Y."/>
            <person name="Tzean S.S."/>
            <person name="Ota Y."/>
            <person name="Hattori T."/>
            <person name="Sahashi N."/>
            <person name="Liou R.F."/>
            <person name="Kikuchi T."/>
            <person name="Tsai I.J."/>
        </authorList>
    </citation>
    <scope>NUCLEOTIDE SEQUENCE [LARGE SCALE GENOMIC DNA]</scope>
    <source>
        <strain evidence="2 3">FFPRI411160</strain>
    </source>
</reference>
<gene>
    <name evidence="2" type="ORF">PNOK_0014800</name>
</gene>
<protein>
    <recommendedName>
        <fullName evidence="4">Sld7 C-terminal domain-containing protein</fullName>
    </recommendedName>
</protein>
<evidence type="ECO:0000313" key="2">
    <source>
        <dbReference type="EMBL" id="PAV23081.1"/>
    </source>
</evidence>
<accession>A0A286UU20</accession>
<dbReference type="EMBL" id="NBII01000001">
    <property type="protein sequence ID" value="PAV23081.1"/>
    <property type="molecule type" value="Genomic_DNA"/>
</dbReference>
<dbReference type="AlphaFoldDB" id="A0A286UU20"/>
<dbReference type="OrthoDB" id="5599874at2759"/>
<keyword evidence="3" id="KW-1185">Reference proteome</keyword>
<organism evidence="2 3">
    <name type="scientific">Pyrrhoderma noxium</name>
    <dbReference type="NCBI Taxonomy" id="2282107"/>
    <lineage>
        <taxon>Eukaryota</taxon>
        <taxon>Fungi</taxon>
        <taxon>Dikarya</taxon>
        <taxon>Basidiomycota</taxon>
        <taxon>Agaricomycotina</taxon>
        <taxon>Agaricomycetes</taxon>
        <taxon>Hymenochaetales</taxon>
        <taxon>Hymenochaetaceae</taxon>
        <taxon>Pyrrhoderma</taxon>
    </lineage>
</organism>
<dbReference type="InParanoid" id="A0A286UU20"/>
<feature type="region of interest" description="Disordered" evidence="1">
    <location>
        <begin position="208"/>
        <end position="276"/>
    </location>
</feature>
<name>A0A286UU20_9AGAM</name>
<proteinExistence type="predicted"/>